<evidence type="ECO:0000313" key="3">
    <source>
        <dbReference type="Proteomes" id="UP000075635"/>
    </source>
</evidence>
<feature type="non-terminal residue" evidence="2">
    <location>
        <position position="104"/>
    </location>
</feature>
<evidence type="ECO:0000313" key="2">
    <source>
        <dbReference type="EMBL" id="KYF78295.1"/>
    </source>
</evidence>
<feature type="chain" id="PRO_5007567760" description="Secreted protein" evidence="1">
    <location>
        <begin position="19"/>
        <end position="104"/>
    </location>
</feature>
<gene>
    <name evidence="2" type="ORF">BE17_23910</name>
</gene>
<dbReference type="EMBL" id="JEMB01002803">
    <property type="protein sequence ID" value="KYF78295.1"/>
    <property type="molecule type" value="Genomic_DNA"/>
</dbReference>
<evidence type="ECO:0000256" key="1">
    <source>
        <dbReference type="SAM" id="SignalP"/>
    </source>
</evidence>
<accession>A0A150RDG0</accession>
<organism evidence="2 3">
    <name type="scientific">Sorangium cellulosum</name>
    <name type="common">Polyangium cellulosum</name>
    <dbReference type="NCBI Taxonomy" id="56"/>
    <lineage>
        <taxon>Bacteria</taxon>
        <taxon>Pseudomonadati</taxon>
        <taxon>Myxococcota</taxon>
        <taxon>Polyangia</taxon>
        <taxon>Polyangiales</taxon>
        <taxon>Polyangiaceae</taxon>
        <taxon>Sorangium</taxon>
    </lineage>
</organism>
<sequence length="104" mass="11074">MKLASTLGYLALASVTLAVSDDAGVGSPSRCHEAEKRGDWREALVLCQASYARDPRPSYGLALARAKMNLGDDDGALELARRAEAGEMRAEALLITGLVLDRRG</sequence>
<dbReference type="Proteomes" id="UP000075635">
    <property type="component" value="Unassembled WGS sequence"/>
</dbReference>
<dbReference type="AlphaFoldDB" id="A0A150RDG0"/>
<evidence type="ECO:0008006" key="4">
    <source>
        <dbReference type="Google" id="ProtNLM"/>
    </source>
</evidence>
<comment type="caution">
    <text evidence="2">The sequence shown here is derived from an EMBL/GenBank/DDBJ whole genome shotgun (WGS) entry which is preliminary data.</text>
</comment>
<protein>
    <recommendedName>
        <fullName evidence="4">Secreted protein</fullName>
    </recommendedName>
</protein>
<name>A0A150RDG0_SORCE</name>
<reference evidence="2 3" key="1">
    <citation type="submission" date="2014-02" db="EMBL/GenBank/DDBJ databases">
        <title>The small core and large imbalanced accessory genome model reveals a collaborative survival strategy of Sorangium cellulosum strains in nature.</title>
        <authorList>
            <person name="Han K."/>
            <person name="Peng R."/>
            <person name="Blom J."/>
            <person name="Li Y.-Z."/>
        </authorList>
    </citation>
    <scope>NUCLEOTIDE SEQUENCE [LARGE SCALE GENOMIC DNA]</scope>
    <source>
        <strain evidence="2 3">So0011-07</strain>
    </source>
</reference>
<proteinExistence type="predicted"/>
<feature type="signal peptide" evidence="1">
    <location>
        <begin position="1"/>
        <end position="18"/>
    </location>
</feature>
<keyword evidence="1" id="KW-0732">Signal</keyword>